<proteinExistence type="predicted"/>
<organism evidence="2 3">
    <name type="scientific">Herbiconiux flava</name>
    <dbReference type="NCBI Taxonomy" id="881268"/>
    <lineage>
        <taxon>Bacteria</taxon>
        <taxon>Bacillati</taxon>
        <taxon>Actinomycetota</taxon>
        <taxon>Actinomycetes</taxon>
        <taxon>Micrococcales</taxon>
        <taxon>Microbacteriaceae</taxon>
        <taxon>Herbiconiux</taxon>
    </lineage>
</organism>
<reference evidence="2 3" key="1">
    <citation type="submission" date="2020-07" db="EMBL/GenBank/DDBJ databases">
        <title>Sequencing the genomes of 1000 actinobacteria strains.</title>
        <authorList>
            <person name="Klenk H.-P."/>
        </authorList>
    </citation>
    <scope>NUCLEOTIDE SEQUENCE [LARGE SCALE GENOMIC DNA]</scope>
    <source>
        <strain evidence="2 3">DSM 26474</strain>
    </source>
</reference>
<keyword evidence="1" id="KW-0812">Transmembrane</keyword>
<protein>
    <submittedName>
        <fullName evidence="2">Uncharacterized protein</fullName>
    </submittedName>
</protein>
<sequence length="320" mass="34175">MNGEVRQRGPRTRLRLSVAVLAVVAAVGLVVGALVVFTWMVDETHFDRPDAGFDRLESQLDGLPGVSVDASERWVEAPTFSGPTSWISLAVDQTNLPRLLEAACGMEYRDPVTWSLRVRTDAGDVVSVHTDAVHTDAVHTDAVHTDAVHTDAVAPERAGDDPRCIDAGFDIVAVVGQVDRLRLGIDLQPTIWESGRFALVAIDAASDDLLTMLPLVAHADELRDSAGLDPDRLIEINAPSLGIVIEPGEQDRHLALLSELAGEHGARSVWADDGTTQIDGIAKVQVVAPPGEHSAIEEAIRASGLSFAGYPVRFLPSGSD</sequence>
<dbReference type="Proteomes" id="UP000549913">
    <property type="component" value="Unassembled WGS sequence"/>
</dbReference>
<comment type="caution">
    <text evidence="2">The sequence shown here is derived from an EMBL/GenBank/DDBJ whole genome shotgun (WGS) entry which is preliminary data.</text>
</comment>
<dbReference type="EMBL" id="JACCBM010000001">
    <property type="protein sequence ID" value="NYD70611.1"/>
    <property type="molecule type" value="Genomic_DNA"/>
</dbReference>
<dbReference type="RefSeq" id="WP_179547714.1">
    <property type="nucleotide sequence ID" value="NZ_BSEW01000001.1"/>
</dbReference>
<gene>
    <name evidence="2" type="ORF">BJ984_001769</name>
</gene>
<evidence type="ECO:0000313" key="3">
    <source>
        <dbReference type="Proteomes" id="UP000549913"/>
    </source>
</evidence>
<accession>A0A852SP32</accession>
<keyword evidence="1" id="KW-0472">Membrane</keyword>
<name>A0A852SP32_9MICO</name>
<dbReference type="AlphaFoldDB" id="A0A852SP32"/>
<keyword evidence="3" id="KW-1185">Reference proteome</keyword>
<evidence type="ECO:0000313" key="2">
    <source>
        <dbReference type="EMBL" id="NYD70611.1"/>
    </source>
</evidence>
<evidence type="ECO:0000256" key="1">
    <source>
        <dbReference type="SAM" id="Phobius"/>
    </source>
</evidence>
<keyword evidence="1" id="KW-1133">Transmembrane helix</keyword>
<feature type="transmembrane region" description="Helical" evidence="1">
    <location>
        <begin position="16"/>
        <end position="41"/>
    </location>
</feature>